<dbReference type="GO" id="GO:0043531">
    <property type="term" value="F:ADP binding"/>
    <property type="evidence" value="ECO:0007669"/>
    <property type="project" value="InterPro"/>
</dbReference>
<dbReference type="Gene3D" id="3.40.50.300">
    <property type="entry name" value="P-loop containing nucleotide triphosphate hydrolases"/>
    <property type="match status" value="1"/>
</dbReference>
<dbReference type="InterPro" id="IPR035897">
    <property type="entry name" value="Toll_tir_struct_dom_sf"/>
</dbReference>
<protein>
    <submittedName>
        <fullName evidence="7">Disease resistance-like protein</fullName>
    </submittedName>
</protein>
<dbReference type="InterPro" id="IPR042197">
    <property type="entry name" value="Apaf_helical"/>
</dbReference>
<organism evidence="7 8">
    <name type="scientific">Quillaja saponaria</name>
    <name type="common">Soap bark tree</name>
    <dbReference type="NCBI Taxonomy" id="32244"/>
    <lineage>
        <taxon>Eukaryota</taxon>
        <taxon>Viridiplantae</taxon>
        <taxon>Streptophyta</taxon>
        <taxon>Embryophyta</taxon>
        <taxon>Tracheophyta</taxon>
        <taxon>Spermatophyta</taxon>
        <taxon>Magnoliopsida</taxon>
        <taxon>eudicotyledons</taxon>
        <taxon>Gunneridae</taxon>
        <taxon>Pentapetalae</taxon>
        <taxon>rosids</taxon>
        <taxon>fabids</taxon>
        <taxon>Fabales</taxon>
        <taxon>Quillajaceae</taxon>
        <taxon>Quillaja</taxon>
    </lineage>
</organism>
<dbReference type="Gene3D" id="3.80.10.10">
    <property type="entry name" value="Ribonuclease Inhibitor"/>
    <property type="match status" value="1"/>
</dbReference>
<keyword evidence="5" id="KW-0812">Transmembrane</keyword>
<keyword evidence="3" id="KW-0611">Plant defense</keyword>
<evidence type="ECO:0000313" key="7">
    <source>
        <dbReference type="EMBL" id="KAJ7975478.1"/>
    </source>
</evidence>
<dbReference type="InterPro" id="IPR027417">
    <property type="entry name" value="P-loop_NTPase"/>
</dbReference>
<keyword evidence="1" id="KW-0433">Leucine-rich repeat</keyword>
<name>A0AAD7Q5X2_QUISA</name>
<dbReference type="InterPro" id="IPR058546">
    <property type="entry name" value="RPS4B/Roq1-like_LRR"/>
</dbReference>
<proteinExistence type="predicted"/>
<dbReference type="PANTHER" id="PTHR11017:SF570">
    <property type="entry name" value="DISEASE RESISTANCE PROTEIN (TIR-NBS CLASS)-RELATED"/>
    <property type="match status" value="1"/>
</dbReference>
<keyword evidence="8" id="KW-1185">Reference proteome</keyword>
<evidence type="ECO:0000313" key="8">
    <source>
        <dbReference type="Proteomes" id="UP001163823"/>
    </source>
</evidence>
<feature type="domain" description="TIR" evidence="6">
    <location>
        <begin position="11"/>
        <end position="179"/>
    </location>
</feature>
<dbReference type="InterPro" id="IPR002182">
    <property type="entry name" value="NB-ARC"/>
</dbReference>
<dbReference type="SMART" id="SM00255">
    <property type="entry name" value="TIR"/>
    <property type="match status" value="1"/>
</dbReference>
<dbReference type="SUPFAM" id="SSF46785">
    <property type="entry name" value="Winged helix' DNA-binding domain"/>
    <property type="match status" value="1"/>
</dbReference>
<dbReference type="SUPFAM" id="SSF52200">
    <property type="entry name" value="Toll/Interleukin receptor TIR domain"/>
    <property type="match status" value="1"/>
</dbReference>
<dbReference type="Pfam" id="PF00931">
    <property type="entry name" value="NB-ARC"/>
    <property type="match status" value="1"/>
</dbReference>
<dbReference type="Pfam" id="PF01582">
    <property type="entry name" value="TIR"/>
    <property type="match status" value="1"/>
</dbReference>
<sequence>MMHPYDSSGRRTYDVFLSFRGEDTRYGFTGNLYNALRQKGIDTFIDDEKLGRGEEISPALLRAIEESKICIIVFSENYASSTWCLDELVKIIECMKTKGQLVYPVFYKVDPKEVRHHNQRGSFGKAIAIHEKKFKNNMEKVQKWRAALTEAANLSGSHFRSGYESSFIQKIIEDVSKRLNHTILHVTDHPVGLKTRMLELNSLLRVGSDDDVRMVGIYGIGGIGKTTLARAIYNLITVQFEGTCFLADVRENSIKQGLAHLQETLLSEMVGDKNINLGHVNKGITVIKKRLWLKRVLLILDDVDKLEQLQALAGKHDWFGSGSRIIITTRNKSLLTNHKVQNMYNVKELNDLEAHELLTWNAFQRNEPNAGYADVSSRVVQYAKGLPLALKVIGSDLIGKTVDEWEHALDKYERILKGDIMNVLRLSYDDLEDNEKNVFLDIACFFEGECWECVEKTLIACGFFPKHSIRKLQDRCLLTVDKQNNVVRMHDLIQHMGREIVRQESISDPSKRSRLWFHEDVLHVLSENMGTDRIEGIMLDLPEEKQVEWSCAVLGKMKNLRILKIRNAYFSDAPEHLSSNLKFLDCENIFPCKPLPTTYIQSGKPVVLRLHDSLHFSEFTLCQTFFECLTSLDLSISGFIVYSIEKHDKLVALSASCSGVEGSWLSFENVPEIRKLNLSYCSHLGEIPCSIMKLDNLDFLDLSGSGSSTLGMFLRSVFSSQSTERSIMHHLTDLLLKDCNLSCEDLVLIFQCFTALKNLNISDNHELESLPESIKKIVHLERLYLNGCSGLQDIPLDLPPKLTLIDASNCTSLSSQSSSLLLLQEYRVARGLNVIVPGKWIPAWFCHYKKGETLSFWVHKKLPEIFVAFLFEENPDVNFDAIKDEKTLEVCMHIDDDIVFQTQSAVYTVSKVNGDHLWLSDLRNHFPKDGWIDCDEYLQDGWNHVKVSFTAQDFTATWCGVHVYNIDSDIILFRSPDDFQESSLKSDNMIPPNMEIKNPSRNFHVPVWLGFLLPLAFGFFLHIVWQKMMDYGWK</sequence>
<evidence type="ECO:0000256" key="3">
    <source>
        <dbReference type="ARBA" id="ARBA00022821"/>
    </source>
</evidence>
<dbReference type="KEGG" id="qsa:O6P43_005400"/>
<dbReference type="Gene3D" id="3.40.50.10140">
    <property type="entry name" value="Toll/interleukin-1 receptor homology (TIR) domain"/>
    <property type="match status" value="1"/>
</dbReference>
<reference evidence="7" key="1">
    <citation type="journal article" date="2023" name="Science">
        <title>Elucidation of the pathway for biosynthesis of saponin adjuvants from the soapbark tree.</title>
        <authorList>
            <person name="Reed J."/>
            <person name="Orme A."/>
            <person name="El-Demerdash A."/>
            <person name="Owen C."/>
            <person name="Martin L.B.B."/>
            <person name="Misra R.C."/>
            <person name="Kikuchi S."/>
            <person name="Rejzek M."/>
            <person name="Martin A.C."/>
            <person name="Harkess A."/>
            <person name="Leebens-Mack J."/>
            <person name="Louveau T."/>
            <person name="Stephenson M.J."/>
            <person name="Osbourn A."/>
        </authorList>
    </citation>
    <scope>NUCLEOTIDE SEQUENCE</scope>
    <source>
        <strain evidence="7">S10</strain>
    </source>
</reference>
<dbReference type="InterPro" id="IPR032675">
    <property type="entry name" value="LRR_dom_sf"/>
</dbReference>
<dbReference type="Proteomes" id="UP001163823">
    <property type="component" value="Chromosome 3"/>
</dbReference>
<evidence type="ECO:0000256" key="1">
    <source>
        <dbReference type="ARBA" id="ARBA00022614"/>
    </source>
</evidence>
<dbReference type="AlphaFoldDB" id="A0AAD7Q5X2"/>
<evidence type="ECO:0000256" key="4">
    <source>
        <dbReference type="ARBA" id="ARBA00023027"/>
    </source>
</evidence>
<dbReference type="GO" id="GO:0006952">
    <property type="term" value="P:defense response"/>
    <property type="evidence" value="ECO:0007669"/>
    <property type="project" value="UniProtKB-KW"/>
</dbReference>
<accession>A0AAD7Q5X2</accession>
<dbReference type="PROSITE" id="PS50104">
    <property type="entry name" value="TIR"/>
    <property type="match status" value="1"/>
</dbReference>
<dbReference type="SUPFAM" id="SSF52058">
    <property type="entry name" value="L domain-like"/>
    <property type="match status" value="1"/>
</dbReference>
<dbReference type="InterPro" id="IPR000157">
    <property type="entry name" value="TIR_dom"/>
</dbReference>
<dbReference type="Pfam" id="PF23282">
    <property type="entry name" value="WHD_ROQ1"/>
    <property type="match status" value="1"/>
</dbReference>
<dbReference type="GO" id="GO:0007165">
    <property type="term" value="P:signal transduction"/>
    <property type="evidence" value="ECO:0007669"/>
    <property type="project" value="InterPro"/>
</dbReference>
<keyword evidence="5" id="KW-1133">Transmembrane helix</keyword>
<evidence type="ECO:0000259" key="6">
    <source>
        <dbReference type="PROSITE" id="PS50104"/>
    </source>
</evidence>
<gene>
    <name evidence="7" type="ORF">O6P43_005400</name>
</gene>
<dbReference type="PRINTS" id="PR00364">
    <property type="entry name" value="DISEASERSIST"/>
</dbReference>
<dbReference type="FunFam" id="3.40.50.10140:FF:000007">
    <property type="entry name" value="Disease resistance protein (TIR-NBS-LRR class)"/>
    <property type="match status" value="1"/>
</dbReference>
<keyword evidence="2" id="KW-0677">Repeat</keyword>
<evidence type="ECO:0000256" key="2">
    <source>
        <dbReference type="ARBA" id="ARBA00022737"/>
    </source>
</evidence>
<dbReference type="EMBL" id="JARAOO010000003">
    <property type="protein sequence ID" value="KAJ7975478.1"/>
    <property type="molecule type" value="Genomic_DNA"/>
</dbReference>
<dbReference type="InterPro" id="IPR044974">
    <property type="entry name" value="Disease_R_plants"/>
</dbReference>
<keyword evidence="5" id="KW-0472">Membrane</keyword>
<dbReference type="PANTHER" id="PTHR11017">
    <property type="entry name" value="LEUCINE-RICH REPEAT-CONTAINING PROTEIN"/>
    <property type="match status" value="1"/>
</dbReference>
<dbReference type="Pfam" id="PF23286">
    <property type="entry name" value="LRR_13"/>
    <property type="match status" value="1"/>
</dbReference>
<feature type="transmembrane region" description="Helical" evidence="5">
    <location>
        <begin position="1005"/>
        <end position="1025"/>
    </location>
</feature>
<keyword evidence="4" id="KW-0520">NAD</keyword>
<dbReference type="SUPFAM" id="SSF52540">
    <property type="entry name" value="P-loop containing nucleoside triphosphate hydrolases"/>
    <property type="match status" value="1"/>
</dbReference>
<dbReference type="Gene3D" id="1.10.8.430">
    <property type="entry name" value="Helical domain of apoptotic protease-activating factors"/>
    <property type="match status" value="1"/>
</dbReference>
<comment type="caution">
    <text evidence="7">The sequence shown here is derived from an EMBL/GenBank/DDBJ whole genome shotgun (WGS) entry which is preliminary data.</text>
</comment>
<evidence type="ECO:0000256" key="5">
    <source>
        <dbReference type="SAM" id="Phobius"/>
    </source>
</evidence>
<dbReference type="InterPro" id="IPR036390">
    <property type="entry name" value="WH_DNA-bd_sf"/>
</dbReference>
<dbReference type="InterPro" id="IPR058192">
    <property type="entry name" value="WHD_ROQ1-like"/>
</dbReference>